<accession>A0A0E9W805</accession>
<protein>
    <submittedName>
        <fullName evidence="2">Uncharacterized protein</fullName>
    </submittedName>
</protein>
<dbReference type="EMBL" id="GBXM01022073">
    <property type="protein sequence ID" value="JAH86504.1"/>
    <property type="molecule type" value="Transcribed_RNA"/>
</dbReference>
<feature type="compositionally biased region" description="Basic and acidic residues" evidence="1">
    <location>
        <begin position="9"/>
        <end position="20"/>
    </location>
</feature>
<feature type="region of interest" description="Disordered" evidence="1">
    <location>
        <begin position="1"/>
        <end position="28"/>
    </location>
</feature>
<evidence type="ECO:0000256" key="1">
    <source>
        <dbReference type="SAM" id="MobiDB-lite"/>
    </source>
</evidence>
<reference evidence="2" key="1">
    <citation type="submission" date="2014-11" db="EMBL/GenBank/DDBJ databases">
        <authorList>
            <person name="Amaro Gonzalez C."/>
        </authorList>
    </citation>
    <scope>NUCLEOTIDE SEQUENCE</scope>
</reference>
<dbReference type="AlphaFoldDB" id="A0A0E9W805"/>
<evidence type="ECO:0000313" key="2">
    <source>
        <dbReference type="EMBL" id="JAH86504.1"/>
    </source>
</evidence>
<proteinExistence type="predicted"/>
<reference evidence="2" key="2">
    <citation type="journal article" date="2015" name="Fish Shellfish Immunol.">
        <title>Early steps in the European eel (Anguilla anguilla)-Vibrio vulnificus interaction in the gills: Role of the RtxA13 toxin.</title>
        <authorList>
            <person name="Callol A."/>
            <person name="Pajuelo D."/>
            <person name="Ebbesson L."/>
            <person name="Teles M."/>
            <person name="MacKenzie S."/>
            <person name="Amaro C."/>
        </authorList>
    </citation>
    <scope>NUCLEOTIDE SEQUENCE</scope>
</reference>
<organism evidence="2">
    <name type="scientific">Anguilla anguilla</name>
    <name type="common">European freshwater eel</name>
    <name type="synonym">Muraena anguilla</name>
    <dbReference type="NCBI Taxonomy" id="7936"/>
    <lineage>
        <taxon>Eukaryota</taxon>
        <taxon>Metazoa</taxon>
        <taxon>Chordata</taxon>
        <taxon>Craniata</taxon>
        <taxon>Vertebrata</taxon>
        <taxon>Euteleostomi</taxon>
        <taxon>Actinopterygii</taxon>
        <taxon>Neopterygii</taxon>
        <taxon>Teleostei</taxon>
        <taxon>Anguilliformes</taxon>
        <taxon>Anguillidae</taxon>
        <taxon>Anguilla</taxon>
    </lineage>
</organism>
<name>A0A0E9W805_ANGAN</name>
<sequence length="28" mass="3425">MSRVTDPLPKTRQERMREINLRVSRLNK</sequence>